<keyword evidence="1" id="KW-0812">Transmembrane</keyword>
<dbReference type="EMBL" id="HBNS01000160">
    <property type="protein sequence ID" value="CAE4577908.1"/>
    <property type="molecule type" value="Transcribed_RNA"/>
</dbReference>
<feature type="domain" description="GOLD" evidence="2">
    <location>
        <begin position="16"/>
        <end position="236"/>
    </location>
</feature>
<reference evidence="3" key="1">
    <citation type="submission" date="2021-01" db="EMBL/GenBank/DDBJ databases">
        <authorList>
            <person name="Corre E."/>
            <person name="Pelletier E."/>
            <person name="Niang G."/>
            <person name="Scheremetjew M."/>
            <person name="Finn R."/>
            <person name="Kale V."/>
            <person name="Holt S."/>
            <person name="Cochrane G."/>
            <person name="Meng A."/>
            <person name="Brown T."/>
            <person name="Cohen L."/>
        </authorList>
    </citation>
    <scope>NUCLEOTIDE SEQUENCE</scope>
    <source>
        <strain evidence="3">GSO104</strain>
    </source>
</reference>
<keyword evidence="1" id="KW-1133">Transmembrane helix</keyword>
<keyword evidence="1" id="KW-0472">Membrane</keyword>
<dbReference type="Pfam" id="PF01105">
    <property type="entry name" value="EMP24_GP25L"/>
    <property type="match status" value="1"/>
</dbReference>
<sequence>MYSMKLSCFTVSALLAITFFLPSCSLYLFSYRCLFSSHICDGNTDAFVIPEDDGAEISRRNGEKKEMKRYMIDLTMTVSQRENSGGKVFNNKSFEIKDKKGTREYLTDSDAPVSICVRSLTASAAKASRFSLEIKAFEPVDEEEEKKRKEREKIEQKLEHSKISRSLNSVEGQIRRMLSAATMLEKNADLTKEEDVKFWQVMDSMHSSSLYWPLIQLVVLIVTGYIQAQHLLRYIKRRGF</sequence>
<organism evidence="3">
    <name type="scientific">Ditylum brightwellii</name>
    <dbReference type="NCBI Taxonomy" id="49249"/>
    <lineage>
        <taxon>Eukaryota</taxon>
        <taxon>Sar</taxon>
        <taxon>Stramenopiles</taxon>
        <taxon>Ochrophyta</taxon>
        <taxon>Bacillariophyta</taxon>
        <taxon>Mediophyceae</taxon>
        <taxon>Lithodesmiophycidae</taxon>
        <taxon>Lithodesmiales</taxon>
        <taxon>Lithodesmiaceae</taxon>
        <taxon>Ditylum</taxon>
    </lineage>
</organism>
<evidence type="ECO:0000259" key="2">
    <source>
        <dbReference type="SMART" id="SM01190"/>
    </source>
</evidence>
<gene>
    <name evidence="3" type="ORF">DBRI00130_LOCUS134</name>
</gene>
<name>A0A7S4UMB3_9STRA</name>
<evidence type="ECO:0000256" key="1">
    <source>
        <dbReference type="SAM" id="Phobius"/>
    </source>
</evidence>
<dbReference type="SMART" id="SM01190">
    <property type="entry name" value="EMP24_GP25L"/>
    <property type="match status" value="1"/>
</dbReference>
<protein>
    <recommendedName>
        <fullName evidence="2">GOLD domain-containing protein</fullName>
    </recommendedName>
</protein>
<feature type="transmembrane region" description="Helical" evidence="1">
    <location>
        <begin position="210"/>
        <end position="228"/>
    </location>
</feature>
<dbReference type="AlphaFoldDB" id="A0A7S4UMB3"/>
<dbReference type="InterPro" id="IPR009038">
    <property type="entry name" value="GOLD_dom"/>
</dbReference>
<evidence type="ECO:0000313" key="3">
    <source>
        <dbReference type="EMBL" id="CAE4577908.1"/>
    </source>
</evidence>
<accession>A0A7S4UMB3</accession>
<proteinExistence type="predicted"/>